<gene>
    <name evidence="1" type="ORF">F5148DRAFT_1295869</name>
</gene>
<dbReference type="EMBL" id="JAGFNK010001371">
    <property type="protein sequence ID" value="KAI9432037.1"/>
    <property type="molecule type" value="Genomic_DNA"/>
</dbReference>
<keyword evidence="2" id="KW-1185">Reference proteome</keyword>
<sequence>MLFEPTTFYPGAFIKITGILCLAGLFTCISCHHPEQEPTDHPAHADSILTQTRGLLNNGQVWHSITYIDSAYQFFPDPGPGDLWKRYNFKADYYAHYEPDLVKARSYVDSAFAVLNGKTAIYKESYAWTIFLDGDVLMAEKRYSKAFQRYYEGRQFAQKNLDSCQFGQFTNSLGLIRYNQGQYLKAIPYLQQSLEEMSHCRTDFYTILVVPQATFNDIALCYEKAGRLDSAIHYYRQALAFLDRHAAAFPNPDNQSFFAAARGVIYGNLGGVYSKLNQEQLAERYLEESIRINDRPGYEMADALTAEIKLANLYIHFARYPEAAGMLQHIKMDLEQQEQLHHQSVEQYRIQWYQLSWVYADSTRQPLQAYQFARQYYSMRDSMAAVSQDLKNADMDAAFKISDQQYRLSLLDKENETKKRSLYAIIIFSAMACCILFLVWRNLKRSRKNVVELWRLNWQVSKQNERISEQNTQMKKALSALEQSQADNTRMMKIAAHDLRNPISGITTLAGMMLDEPGRTEYDQTRLELIRTSGNNSLELVGELLQIHTQANELTKESVNLDQMLHYCVDLLQHKAEAKKQQIDLQSKPMFLTANREKLWRVISNLVANAIKFSPSGATIAVKSEERSSGILIAVEDHGIGIPAEMQDKQANNLLDWDYPFPDRS</sequence>
<proteinExistence type="predicted"/>
<evidence type="ECO:0000313" key="2">
    <source>
        <dbReference type="Proteomes" id="UP001207468"/>
    </source>
</evidence>
<reference evidence="1" key="1">
    <citation type="submission" date="2021-03" db="EMBL/GenBank/DDBJ databases">
        <title>Evolutionary priming and transition to the ectomycorrhizal habit in an iconic lineage of mushroom-forming fungi: is preadaptation a requirement?</title>
        <authorList>
            <consortium name="DOE Joint Genome Institute"/>
            <person name="Looney B.P."/>
            <person name="Miyauchi S."/>
            <person name="Morin E."/>
            <person name="Drula E."/>
            <person name="Courty P.E."/>
            <person name="Chicoki N."/>
            <person name="Fauchery L."/>
            <person name="Kohler A."/>
            <person name="Kuo A."/>
            <person name="LaButti K."/>
            <person name="Pangilinan J."/>
            <person name="Lipzen A."/>
            <person name="Riley R."/>
            <person name="Andreopoulos W."/>
            <person name="He G."/>
            <person name="Johnson J."/>
            <person name="Barry K.W."/>
            <person name="Grigoriev I.V."/>
            <person name="Nagy L."/>
            <person name="Hibbett D."/>
            <person name="Henrissat B."/>
            <person name="Matheny P.B."/>
            <person name="Labbe J."/>
            <person name="Martin A.F."/>
        </authorList>
    </citation>
    <scope>NUCLEOTIDE SEQUENCE</scope>
    <source>
        <strain evidence="1">BPL698</strain>
    </source>
</reference>
<comment type="caution">
    <text evidence="1">The sequence shown here is derived from an EMBL/GenBank/DDBJ whole genome shotgun (WGS) entry which is preliminary data.</text>
</comment>
<protein>
    <submittedName>
        <fullName evidence="1">Uncharacterized protein</fullName>
    </submittedName>
</protein>
<accession>A0ACC0TRU2</accession>
<evidence type="ECO:0000313" key="1">
    <source>
        <dbReference type="EMBL" id="KAI9432037.1"/>
    </source>
</evidence>
<name>A0ACC0TRU2_9AGAM</name>
<dbReference type="Proteomes" id="UP001207468">
    <property type="component" value="Unassembled WGS sequence"/>
</dbReference>
<organism evidence="1 2">
    <name type="scientific">Russula earlei</name>
    <dbReference type="NCBI Taxonomy" id="71964"/>
    <lineage>
        <taxon>Eukaryota</taxon>
        <taxon>Fungi</taxon>
        <taxon>Dikarya</taxon>
        <taxon>Basidiomycota</taxon>
        <taxon>Agaricomycotina</taxon>
        <taxon>Agaricomycetes</taxon>
        <taxon>Russulales</taxon>
        <taxon>Russulaceae</taxon>
        <taxon>Russula</taxon>
    </lineage>
</organism>